<dbReference type="RefSeq" id="WP_345434892.1">
    <property type="nucleotide sequence ID" value="NZ_BAABKO010000001.1"/>
</dbReference>
<keyword evidence="3" id="KW-1185">Reference proteome</keyword>
<proteinExistence type="predicted"/>
<protein>
    <submittedName>
        <fullName evidence="2">Uncharacterized protein</fullName>
    </submittedName>
</protein>
<evidence type="ECO:0000256" key="1">
    <source>
        <dbReference type="SAM" id="MobiDB-lite"/>
    </source>
</evidence>
<organism evidence="2 3">
    <name type="scientific">Microbacterium gilvum</name>
    <dbReference type="NCBI Taxonomy" id="1336204"/>
    <lineage>
        <taxon>Bacteria</taxon>
        <taxon>Bacillati</taxon>
        <taxon>Actinomycetota</taxon>
        <taxon>Actinomycetes</taxon>
        <taxon>Micrococcales</taxon>
        <taxon>Microbacteriaceae</taxon>
        <taxon>Microbacterium</taxon>
    </lineage>
</organism>
<reference evidence="3" key="1">
    <citation type="journal article" date="2019" name="Int. J. Syst. Evol. Microbiol.">
        <title>The Global Catalogue of Microorganisms (GCM) 10K type strain sequencing project: providing services to taxonomists for standard genome sequencing and annotation.</title>
        <authorList>
            <consortium name="The Broad Institute Genomics Platform"/>
            <consortium name="The Broad Institute Genome Sequencing Center for Infectious Disease"/>
            <person name="Wu L."/>
            <person name="Ma J."/>
        </authorList>
    </citation>
    <scope>NUCLEOTIDE SEQUENCE [LARGE SCALE GENOMIC DNA]</scope>
    <source>
        <strain evidence="3">JCM 18537</strain>
    </source>
</reference>
<dbReference type="Proteomes" id="UP001501645">
    <property type="component" value="Unassembled WGS sequence"/>
</dbReference>
<evidence type="ECO:0000313" key="2">
    <source>
        <dbReference type="EMBL" id="GAA4762653.1"/>
    </source>
</evidence>
<dbReference type="EMBL" id="BAABKO010000001">
    <property type="protein sequence ID" value="GAA4762653.1"/>
    <property type="molecule type" value="Genomic_DNA"/>
</dbReference>
<comment type="caution">
    <text evidence="2">The sequence shown here is derived from an EMBL/GenBank/DDBJ whole genome shotgun (WGS) entry which is preliminary data.</text>
</comment>
<sequence length="100" mass="11336">MTVDGTGAVLSVTVSQSRFRPGDVELLLESRRAEREPRGSHGHPLTLATDPTTRGRWVVPAPTEDYAQTALNRAQKDYREKYPDFDMDSYLWSVELPDEQ</sequence>
<evidence type="ECO:0000313" key="3">
    <source>
        <dbReference type="Proteomes" id="UP001501645"/>
    </source>
</evidence>
<name>A0ABP8ZQE2_9MICO</name>
<gene>
    <name evidence="2" type="ORF">GCM10023351_01360</name>
</gene>
<feature type="compositionally biased region" description="Basic and acidic residues" evidence="1">
    <location>
        <begin position="30"/>
        <end position="39"/>
    </location>
</feature>
<feature type="region of interest" description="Disordered" evidence="1">
    <location>
        <begin position="30"/>
        <end position="55"/>
    </location>
</feature>
<accession>A0ABP8ZQE2</accession>